<keyword evidence="3" id="KW-1185">Reference proteome</keyword>
<evidence type="ECO:0000256" key="1">
    <source>
        <dbReference type="SAM" id="MobiDB-lite"/>
    </source>
</evidence>
<name>A0A1C5JVQ3_9ACTN</name>
<dbReference type="AlphaFoldDB" id="A0A1C5JVQ3"/>
<evidence type="ECO:0000313" key="2">
    <source>
        <dbReference type="EMBL" id="SCG74654.1"/>
    </source>
</evidence>
<dbReference type="Proteomes" id="UP000198226">
    <property type="component" value="Chromosome I"/>
</dbReference>
<feature type="compositionally biased region" description="Basic and acidic residues" evidence="1">
    <location>
        <begin position="290"/>
        <end position="323"/>
    </location>
</feature>
<feature type="compositionally biased region" description="Basic and acidic residues" evidence="1">
    <location>
        <begin position="330"/>
        <end position="346"/>
    </location>
</feature>
<dbReference type="EMBL" id="LT607752">
    <property type="protein sequence ID" value="SCG74654.1"/>
    <property type="molecule type" value="Genomic_DNA"/>
</dbReference>
<feature type="compositionally biased region" description="Low complexity" evidence="1">
    <location>
        <begin position="348"/>
        <end position="364"/>
    </location>
</feature>
<proteinExistence type="predicted"/>
<reference evidence="3" key="1">
    <citation type="submission" date="2016-06" db="EMBL/GenBank/DDBJ databases">
        <authorList>
            <person name="Varghese N."/>
            <person name="Submissions Spin"/>
        </authorList>
    </citation>
    <scope>NUCLEOTIDE SEQUENCE [LARGE SCALE GENOMIC DNA]</scope>
    <source>
        <strain evidence="3">DSM 44983</strain>
    </source>
</reference>
<gene>
    <name evidence="2" type="ORF">GA0070623_3910</name>
</gene>
<accession>A0A1C5JVQ3</accession>
<sequence length="375" mass="40449">MGRTRTSVPCQAAGDTDFRVTVYEADLDHIAAWVLDHPAIETGGNLFGFWTHSGSPAIQVVLGPGPGARHQSAAFFQDVDYLRDSGERLQHDHGLQHIGDWHSHHRIGLDRPSGGDAATVHRTLQTNGFPRFLTCIATLRDADDVPPGEGVRRVHASDGRSARRGGEVVVLHAYLFEAGRAEPRRGSWSVLSGRSPISTTAERAGATRPTPRQTGPWWVVPGTTRTAVRHAEPTAWYSTGWGRDFLLRLDEIGRRAYPSTAITVNTDSGELAYRFTTGGGQYAVAFPDGFPDRRPELVSPDGGREPVDTAHPDRPGELLREVRGLTGRGATEDPHTHPTSEERTDVMDPAPAAAAGAGEADPGALLPDPDVVQSD</sequence>
<protein>
    <submittedName>
        <fullName evidence="2">JAB domain-containing protein</fullName>
    </submittedName>
</protein>
<feature type="region of interest" description="Disordered" evidence="1">
    <location>
        <begin position="289"/>
        <end position="375"/>
    </location>
</feature>
<organism evidence="2 3">
    <name type="scientific">Micromonospora rifamycinica</name>
    <dbReference type="NCBI Taxonomy" id="291594"/>
    <lineage>
        <taxon>Bacteria</taxon>
        <taxon>Bacillati</taxon>
        <taxon>Actinomycetota</taxon>
        <taxon>Actinomycetes</taxon>
        <taxon>Micromonosporales</taxon>
        <taxon>Micromonosporaceae</taxon>
        <taxon>Micromonospora</taxon>
    </lineage>
</organism>
<evidence type="ECO:0000313" key="3">
    <source>
        <dbReference type="Proteomes" id="UP000198226"/>
    </source>
</evidence>